<dbReference type="InterPro" id="IPR013094">
    <property type="entry name" value="AB_hydrolase_3"/>
</dbReference>
<accession>A0A0C3BPE6</accession>
<evidence type="ECO:0000313" key="3">
    <source>
        <dbReference type="EMBL" id="KIM38545.1"/>
    </source>
</evidence>
<dbReference type="Gene3D" id="3.40.50.1820">
    <property type="entry name" value="alpha/beta hydrolase"/>
    <property type="match status" value="1"/>
</dbReference>
<dbReference type="HOGENOM" id="CLU_012494_8_1_1"/>
<dbReference type="GO" id="GO:0016787">
    <property type="term" value="F:hydrolase activity"/>
    <property type="evidence" value="ECO:0007669"/>
    <property type="project" value="UniProtKB-KW"/>
</dbReference>
<dbReference type="InterPro" id="IPR050300">
    <property type="entry name" value="GDXG_lipolytic_enzyme"/>
</dbReference>
<keyword evidence="4" id="KW-1185">Reference proteome</keyword>
<gene>
    <name evidence="3" type="ORF">M413DRAFT_447772</name>
</gene>
<dbReference type="Proteomes" id="UP000053424">
    <property type="component" value="Unassembled WGS sequence"/>
</dbReference>
<keyword evidence="1" id="KW-0378">Hydrolase</keyword>
<reference evidence="4" key="2">
    <citation type="submission" date="2015-01" db="EMBL/GenBank/DDBJ databases">
        <title>Evolutionary Origins and Diversification of the Mycorrhizal Mutualists.</title>
        <authorList>
            <consortium name="DOE Joint Genome Institute"/>
            <consortium name="Mycorrhizal Genomics Consortium"/>
            <person name="Kohler A."/>
            <person name="Kuo A."/>
            <person name="Nagy L.G."/>
            <person name="Floudas D."/>
            <person name="Copeland A."/>
            <person name="Barry K.W."/>
            <person name="Cichocki N."/>
            <person name="Veneault-Fourrey C."/>
            <person name="LaButti K."/>
            <person name="Lindquist E.A."/>
            <person name="Lipzen A."/>
            <person name="Lundell T."/>
            <person name="Morin E."/>
            <person name="Murat C."/>
            <person name="Riley R."/>
            <person name="Ohm R."/>
            <person name="Sun H."/>
            <person name="Tunlid A."/>
            <person name="Henrissat B."/>
            <person name="Grigoriev I.V."/>
            <person name="Hibbett D.S."/>
            <person name="Martin F."/>
        </authorList>
    </citation>
    <scope>NUCLEOTIDE SEQUENCE [LARGE SCALE GENOMIC DNA]</scope>
    <source>
        <strain evidence="4">h7</strain>
    </source>
</reference>
<dbReference type="SUPFAM" id="SSF53474">
    <property type="entry name" value="alpha/beta-Hydrolases"/>
    <property type="match status" value="1"/>
</dbReference>
<dbReference type="OrthoDB" id="433474at2759"/>
<evidence type="ECO:0000313" key="4">
    <source>
        <dbReference type="Proteomes" id="UP000053424"/>
    </source>
</evidence>
<dbReference type="Pfam" id="PF07859">
    <property type="entry name" value="Abhydrolase_3"/>
    <property type="match status" value="1"/>
</dbReference>
<organism evidence="3 4">
    <name type="scientific">Hebeloma cylindrosporum</name>
    <dbReference type="NCBI Taxonomy" id="76867"/>
    <lineage>
        <taxon>Eukaryota</taxon>
        <taxon>Fungi</taxon>
        <taxon>Dikarya</taxon>
        <taxon>Basidiomycota</taxon>
        <taxon>Agaricomycotina</taxon>
        <taxon>Agaricomycetes</taxon>
        <taxon>Agaricomycetidae</taxon>
        <taxon>Agaricales</taxon>
        <taxon>Agaricineae</taxon>
        <taxon>Hymenogastraceae</taxon>
        <taxon>Hebeloma</taxon>
    </lineage>
</organism>
<proteinExistence type="predicted"/>
<dbReference type="PANTHER" id="PTHR48081">
    <property type="entry name" value="AB HYDROLASE SUPERFAMILY PROTEIN C4A8.06C"/>
    <property type="match status" value="1"/>
</dbReference>
<name>A0A0C3BPE6_HEBCY</name>
<dbReference type="AlphaFoldDB" id="A0A0C3BPE6"/>
<feature type="domain" description="Alpha/beta hydrolase fold-3" evidence="2">
    <location>
        <begin position="87"/>
        <end position="286"/>
    </location>
</feature>
<dbReference type="InterPro" id="IPR029058">
    <property type="entry name" value="AB_hydrolase_fold"/>
</dbReference>
<protein>
    <recommendedName>
        <fullName evidence="2">Alpha/beta hydrolase fold-3 domain-containing protein</fullName>
    </recommendedName>
</protein>
<sequence>MSPQKSPKLYTYRSKTIFHVQPRTKELIDPTHPLLEAKRDEIESIDRKTFQYGLTERHQLDVYYPSEQLPQNSNESHERGKPPILAFLYGGGLVQGNRSNSPSHLVHNNLGAFFASRGVLTVIPDYRLVPGITYPQGSEDVRDALTWILTNLISEGDTCQIYILAHSAGGMHLNGLLLNPVLYSPLAHAIRGVALMGSPCAVTTDMHKLYQVALGYYGSAKAIAREEPISLLRRVSAEYVTKLPPLRMLVAGSEPARISNSMRGFAEEFQAKGGIVDELILEGHDHLSPVLALSTGTGEEWGYEIVRWIHEGGS</sequence>
<reference evidence="3 4" key="1">
    <citation type="submission" date="2014-04" db="EMBL/GenBank/DDBJ databases">
        <authorList>
            <consortium name="DOE Joint Genome Institute"/>
            <person name="Kuo A."/>
            <person name="Gay G."/>
            <person name="Dore J."/>
            <person name="Kohler A."/>
            <person name="Nagy L.G."/>
            <person name="Floudas D."/>
            <person name="Copeland A."/>
            <person name="Barry K.W."/>
            <person name="Cichocki N."/>
            <person name="Veneault-Fourrey C."/>
            <person name="LaButti K."/>
            <person name="Lindquist E.A."/>
            <person name="Lipzen A."/>
            <person name="Lundell T."/>
            <person name="Morin E."/>
            <person name="Murat C."/>
            <person name="Sun H."/>
            <person name="Tunlid A."/>
            <person name="Henrissat B."/>
            <person name="Grigoriev I.V."/>
            <person name="Hibbett D.S."/>
            <person name="Martin F."/>
            <person name="Nordberg H.P."/>
            <person name="Cantor M.N."/>
            <person name="Hua S.X."/>
        </authorList>
    </citation>
    <scope>NUCLEOTIDE SEQUENCE [LARGE SCALE GENOMIC DNA]</scope>
    <source>
        <strain evidence="4">h7</strain>
    </source>
</reference>
<evidence type="ECO:0000256" key="1">
    <source>
        <dbReference type="ARBA" id="ARBA00022801"/>
    </source>
</evidence>
<evidence type="ECO:0000259" key="2">
    <source>
        <dbReference type="Pfam" id="PF07859"/>
    </source>
</evidence>
<dbReference type="STRING" id="686832.A0A0C3BPE6"/>
<dbReference type="EMBL" id="KN831790">
    <property type="protein sequence ID" value="KIM38545.1"/>
    <property type="molecule type" value="Genomic_DNA"/>
</dbReference>